<keyword evidence="2" id="KW-0812">Transmembrane</keyword>
<dbReference type="OMA" id="LIIIRWC"/>
<evidence type="ECO:0000313" key="4">
    <source>
        <dbReference type="EMBL" id="RZC49397.1"/>
    </source>
</evidence>
<keyword evidence="1" id="KW-0479">Metal-binding</keyword>
<dbReference type="PROSITE" id="PS50089">
    <property type="entry name" value="ZF_RING_2"/>
    <property type="match status" value="1"/>
</dbReference>
<dbReference type="Proteomes" id="UP000316621">
    <property type="component" value="Chromosome 2"/>
</dbReference>
<keyword evidence="5" id="KW-1185">Reference proteome</keyword>
<evidence type="ECO:0000256" key="1">
    <source>
        <dbReference type="PROSITE-ProRule" id="PRU00175"/>
    </source>
</evidence>
<dbReference type="GO" id="GO:0016567">
    <property type="term" value="P:protein ubiquitination"/>
    <property type="evidence" value="ECO:0007669"/>
    <property type="project" value="UniProtKB-UniPathway"/>
</dbReference>
<dbReference type="PANTHER" id="PTHR45676:SF84">
    <property type="entry name" value="RING-TYPE DOMAIN-CONTAINING PROTEIN"/>
    <property type="match status" value="1"/>
</dbReference>
<dbReference type="UniPathway" id="UPA00143"/>
<dbReference type="AlphaFoldDB" id="A0A4Y7IL06"/>
<dbReference type="SUPFAM" id="SSF57850">
    <property type="entry name" value="RING/U-box"/>
    <property type="match status" value="1"/>
</dbReference>
<keyword evidence="2" id="KW-1133">Transmembrane helix</keyword>
<dbReference type="Gene3D" id="3.30.40.10">
    <property type="entry name" value="Zinc/RING finger domain, C3HC4 (zinc finger)"/>
    <property type="match status" value="1"/>
</dbReference>
<dbReference type="Gramene" id="RZC49397">
    <property type="protein sequence ID" value="RZC49397"/>
    <property type="gene ID" value="C5167_017827"/>
</dbReference>
<name>A0A4Y7IL06_PAPSO</name>
<gene>
    <name evidence="4" type="ORF">C5167_017827</name>
</gene>
<dbReference type="InterPro" id="IPR013083">
    <property type="entry name" value="Znf_RING/FYVE/PHD"/>
</dbReference>
<dbReference type="EMBL" id="CM010716">
    <property type="protein sequence ID" value="RZC49397.1"/>
    <property type="molecule type" value="Genomic_DNA"/>
</dbReference>
<proteinExistence type="predicted"/>
<feature type="transmembrane region" description="Helical" evidence="2">
    <location>
        <begin position="20"/>
        <end position="47"/>
    </location>
</feature>
<evidence type="ECO:0000259" key="3">
    <source>
        <dbReference type="PROSITE" id="PS50089"/>
    </source>
</evidence>
<reference evidence="4 5" key="1">
    <citation type="journal article" date="2018" name="Science">
        <title>The opium poppy genome and morphinan production.</title>
        <authorList>
            <person name="Guo L."/>
            <person name="Winzer T."/>
            <person name="Yang X."/>
            <person name="Li Y."/>
            <person name="Ning Z."/>
            <person name="He Z."/>
            <person name="Teodor R."/>
            <person name="Lu Y."/>
            <person name="Bowser T.A."/>
            <person name="Graham I.A."/>
            <person name="Ye K."/>
        </authorList>
    </citation>
    <scope>NUCLEOTIDE SEQUENCE [LARGE SCALE GENOMIC DNA]</scope>
    <source>
        <strain evidence="5">cv. HN1</strain>
        <tissue evidence="4">Leaves</tissue>
    </source>
</reference>
<sequence length="163" mass="18355">MGSLQQPPPPPEIPRTNLSPFYFGLVVIGSTAVILAIYNIFVVGWCISRRGRQPRETSVDQIQRLPVITSQVFNRNLSSLLILTFKYKKEKKDYECVICLSSYEDGQDVKQLSRCKHLFHASCIDMWLFSHSDCPNCRTTIGPPSGSRPLVSAFQEESISESA</sequence>
<evidence type="ECO:0000256" key="2">
    <source>
        <dbReference type="SAM" id="Phobius"/>
    </source>
</evidence>
<dbReference type="PANTHER" id="PTHR45676">
    <property type="entry name" value="RING-H2 FINGER PROTEIN ATL51-RELATED"/>
    <property type="match status" value="1"/>
</dbReference>
<feature type="domain" description="RING-type" evidence="3">
    <location>
        <begin position="96"/>
        <end position="138"/>
    </location>
</feature>
<dbReference type="GO" id="GO:0008270">
    <property type="term" value="F:zinc ion binding"/>
    <property type="evidence" value="ECO:0007669"/>
    <property type="project" value="UniProtKB-KW"/>
</dbReference>
<dbReference type="Pfam" id="PF13639">
    <property type="entry name" value="zf-RING_2"/>
    <property type="match status" value="1"/>
</dbReference>
<protein>
    <recommendedName>
        <fullName evidence="3">RING-type domain-containing protein</fullName>
    </recommendedName>
</protein>
<organism evidence="4 5">
    <name type="scientific">Papaver somniferum</name>
    <name type="common">Opium poppy</name>
    <dbReference type="NCBI Taxonomy" id="3469"/>
    <lineage>
        <taxon>Eukaryota</taxon>
        <taxon>Viridiplantae</taxon>
        <taxon>Streptophyta</taxon>
        <taxon>Embryophyta</taxon>
        <taxon>Tracheophyta</taxon>
        <taxon>Spermatophyta</taxon>
        <taxon>Magnoliopsida</taxon>
        <taxon>Ranunculales</taxon>
        <taxon>Papaveraceae</taxon>
        <taxon>Papaveroideae</taxon>
        <taxon>Papaver</taxon>
    </lineage>
</organism>
<keyword evidence="2" id="KW-0472">Membrane</keyword>
<accession>A0A4Y7IL06</accession>
<evidence type="ECO:0000313" key="5">
    <source>
        <dbReference type="Proteomes" id="UP000316621"/>
    </source>
</evidence>
<dbReference type="SMART" id="SM00184">
    <property type="entry name" value="RING"/>
    <property type="match status" value="1"/>
</dbReference>
<keyword evidence="1" id="KW-0863">Zinc-finger</keyword>
<keyword evidence="1" id="KW-0862">Zinc</keyword>
<dbReference type="InterPro" id="IPR001841">
    <property type="entry name" value="Znf_RING"/>
</dbReference>